<dbReference type="EMBL" id="OZ037945">
    <property type="protein sequence ID" value="CAL1701674.1"/>
    <property type="molecule type" value="Genomic_DNA"/>
</dbReference>
<protein>
    <submittedName>
        <fullName evidence="1">Uncharacterized protein</fullName>
    </submittedName>
</protein>
<gene>
    <name evidence="1" type="ORF">GFSPODELE1_LOCUS3697</name>
</gene>
<evidence type="ECO:0000313" key="2">
    <source>
        <dbReference type="Proteomes" id="UP001497453"/>
    </source>
</evidence>
<organism evidence="1 2">
    <name type="scientific">Somion occarium</name>
    <dbReference type="NCBI Taxonomy" id="3059160"/>
    <lineage>
        <taxon>Eukaryota</taxon>
        <taxon>Fungi</taxon>
        <taxon>Dikarya</taxon>
        <taxon>Basidiomycota</taxon>
        <taxon>Agaricomycotina</taxon>
        <taxon>Agaricomycetes</taxon>
        <taxon>Polyporales</taxon>
        <taxon>Cerrenaceae</taxon>
        <taxon>Somion</taxon>
    </lineage>
</organism>
<evidence type="ECO:0000313" key="1">
    <source>
        <dbReference type="EMBL" id="CAL1701674.1"/>
    </source>
</evidence>
<dbReference type="Proteomes" id="UP001497453">
    <property type="component" value="Chromosome 2"/>
</dbReference>
<accession>A0ABP1D3E5</accession>
<proteinExistence type="predicted"/>
<reference evidence="2" key="1">
    <citation type="submission" date="2024-04" db="EMBL/GenBank/DDBJ databases">
        <authorList>
            <person name="Shaw F."/>
            <person name="Minotto A."/>
        </authorList>
    </citation>
    <scope>NUCLEOTIDE SEQUENCE [LARGE SCALE GENOMIC DNA]</scope>
</reference>
<sequence length="239" mass="25888">MNHFQLKVIGLAVIPSRRVVEVKETEYDHVHVGLFAQVIAQVTETVSVKETFHDDRDRAGTLSVASLYQGREYSSDEGAEIQIFHSLPVKEVQRNRSGGIEGVIVSRNDDVHAVKAKAIGRDDDDYRAAVAKVSGSLVVSCNRLDRAVVLDGQGFYFDGLCHDQHPCLLDDIQEPGVAASFLFASFPLLSPFVSCPPHVSATYPSPSAQLPTSPSEPAYVCAPLPSAFPALRAPPYAVS</sequence>
<keyword evidence="2" id="KW-1185">Reference proteome</keyword>
<name>A0ABP1D3E5_9APHY</name>